<protein>
    <submittedName>
        <fullName evidence="1">Uncharacterized protein</fullName>
    </submittedName>
</protein>
<keyword evidence="2" id="KW-1185">Reference proteome</keyword>
<gene>
    <name evidence="1" type="ORF">ElyMa_004045800</name>
</gene>
<dbReference type="Proteomes" id="UP000762676">
    <property type="component" value="Unassembled WGS sequence"/>
</dbReference>
<sequence length="87" mass="9230">MLVMPLRMRNPGTTLIKTVCEGKLEGKRNSGRPPASLLSNLVTVSGISLHKMVGASRHRNGWMKIVNLSAAAANTASGDADSQTVEQ</sequence>
<proteinExistence type="predicted"/>
<name>A0AAV4G3V4_9GAST</name>
<organism evidence="1 2">
    <name type="scientific">Elysia marginata</name>
    <dbReference type="NCBI Taxonomy" id="1093978"/>
    <lineage>
        <taxon>Eukaryota</taxon>
        <taxon>Metazoa</taxon>
        <taxon>Spiralia</taxon>
        <taxon>Lophotrochozoa</taxon>
        <taxon>Mollusca</taxon>
        <taxon>Gastropoda</taxon>
        <taxon>Heterobranchia</taxon>
        <taxon>Euthyneura</taxon>
        <taxon>Panpulmonata</taxon>
        <taxon>Sacoglossa</taxon>
        <taxon>Placobranchoidea</taxon>
        <taxon>Plakobranchidae</taxon>
        <taxon>Elysia</taxon>
    </lineage>
</organism>
<evidence type="ECO:0000313" key="1">
    <source>
        <dbReference type="EMBL" id="GFR80423.1"/>
    </source>
</evidence>
<comment type="caution">
    <text evidence="1">The sequence shown here is derived from an EMBL/GenBank/DDBJ whole genome shotgun (WGS) entry which is preliminary data.</text>
</comment>
<evidence type="ECO:0000313" key="2">
    <source>
        <dbReference type="Proteomes" id="UP000762676"/>
    </source>
</evidence>
<dbReference type="EMBL" id="BMAT01008214">
    <property type="protein sequence ID" value="GFR80423.1"/>
    <property type="molecule type" value="Genomic_DNA"/>
</dbReference>
<reference evidence="1 2" key="1">
    <citation type="journal article" date="2021" name="Elife">
        <title>Chloroplast acquisition without the gene transfer in kleptoplastic sea slugs, Plakobranchus ocellatus.</title>
        <authorList>
            <person name="Maeda T."/>
            <person name="Takahashi S."/>
            <person name="Yoshida T."/>
            <person name="Shimamura S."/>
            <person name="Takaki Y."/>
            <person name="Nagai Y."/>
            <person name="Toyoda A."/>
            <person name="Suzuki Y."/>
            <person name="Arimoto A."/>
            <person name="Ishii H."/>
            <person name="Satoh N."/>
            <person name="Nishiyama T."/>
            <person name="Hasebe M."/>
            <person name="Maruyama T."/>
            <person name="Minagawa J."/>
            <person name="Obokata J."/>
            <person name="Shigenobu S."/>
        </authorList>
    </citation>
    <scope>NUCLEOTIDE SEQUENCE [LARGE SCALE GENOMIC DNA]</scope>
</reference>
<accession>A0AAV4G3V4</accession>
<dbReference type="AlphaFoldDB" id="A0AAV4G3V4"/>